<evidence type="ECO:0000256" key="4">
    <source>
        <dbReference type="ARBA" id="ARBA00022980"/>
    </source>
</evidence>
<keyword evidence="7" id="KW-1185">Reference proteome</keyword>
<dbReference type="SUPFAM" id="SSF57829">
    <property type="entry name" value="Zn-binding ribosomal proteins"/>
    <property type="match status" value="1"/>
</dbReference>
<dbReference type="GO" id="GO:0005840">
    <property type="term" value="C:ribosome"/>
    <property type="evidence" value="ECO:0007669"/>
    <property type="project" value="UniProtKB-KW"/>
</dbReference>
<dbReference type="GO" id="GO:0003735">
    <property type="term" value="F:structural constituent of ribosome"/>
    <property type="evidence" value="ECO:0007669"/>
    <property type="project" value="InterPro"/>
</dbReference>
<dbReference type="Pfam" id="PF01667">
    <property type="entry name" value="Ribosomal_S27e"/>
    <property type="match status" value="1"/>
</dbReference>
<accession>A0A8C7EY78</accession>
<organism evidence="6 7">
    <name type="scientific">Neovison vison</name>
    <name type="common">American mink</name>
    <name type="synonym">Mustela vison</name>
    <dbReference type="NCBI Taxonomy" id="452646"/>
    <lineage>
        <taxon>Eukaryota</taxon>
        <taxon>Metazoa</taxon>
        <taxon>Chordata</taxon>
        <taxon>Craniata</taxon>
        <taxon>Vertebrata</taxon>
        <taxon>Euteleostomi</taxon>
        <taxon>Mammalia</taxon>
        <taxon>Eutheria</taxon>
        <taxon>Laurasiatheria</taxon>
        <taxon>Carnivora</taxon>
        <taxon>Caniformia</taxon>
        <taxon>Musteloidea</taxon>
        <taxon>Mustelidae</taxon>
        <taxon>Mustelinae</taxon>
        <taxon>Neogale</taxon>
    </lineage>
</organism>
<dbReference type="Proteomes" id="UP000694425">
    <property type="component" value="Unplaced"/>
</dbReference>
<dbReference type="InterPro" id="IPR023407">
    <property type="entry name" value="Ribosomal_eS27_Zn-bd_dom_sf"/>
</dbReference>
<dbReference type="PANTHER" id="PTHR11594">
    <property type="entry name" value="40S RIBOSOMAL PROTEIN S27"/>
    <property type="match status" value="1"/>
</dbReference>
<keyword evidence="5" id="KW-0687">Ribonucleoprotein</keyword>
<proteinExistence type="inferred from homology"/>
<reference evidence="6" key="2">
    <citation type="submission" date="2025-09" db="UniProtKB">
        <authorList>
            <consortium name="Ensembl"/>
        </authorList>
    </citation>
    <scope>IDENTIFICATION</scope>
</reference>
<dbReference type="Gene3D" id="2.20.25.100">
    <property type="entry name" value="Zn-binding ribosomal proteins"/>
    <property type="match status" value="1"/>
</dbReference>
<keyword evidence="4" id="KW-0689">Ribosomal protein</keyword>
<evidence type="ECO:0000256" key="2">
    <source>
        <dbReference type="ARBA" id="ARBA00010919"/>
    </source>
</evidence>
<evidence type="ECO:0000256" key="5">
    <source>
        <dbReference type="ARBA" id="ARBA00023274"/>
    </source>
</evidence>
<dbReference type="Ensembl" id="ENSNVIT00000036867.1">
    <property type="protein sequence ID" value="ENSNVIP00000031812.1"/>
    <property type="gene ID" value="ENSNVIG00000024481.1"/>
</dbReference>
<evidence type="ECO:0000256" key="1">
    <source>
        <dbReference type="ARBA" id="ARBA00001947"/>
    </source>
</evidence>
<evidence type="ECO:0000256" key="3">
    <source>
        <dbReference type="ARBA" id="ARBA00022833"/>
    </source>
</evidence>
<dbReference type="GO" id="GO:0006412">
    <property type="term" value="P:translation"/>
    <property type="evidence" value="ECO:0007669"/>
    <property type="project" value="InterPro"/>
</dbReference>
<dbReference type="AlphaFoldDB" id="A0A8C7EY78"/>
<comment type="cofactor">
    <cofactor evidence="1">
        <name>Zn(2+)</name>
        <dbReference type="ChEBI" id="CHEBI:29105"/>
    </cofactor>
</comment>
<dbReference type="InterPro" id="IPR011332">
    <property type="entry name" value="Ribosomal_zn-bd"/>
</dbReference>
<name>A0A8C7EY78_NEOVI</name>
<dbReference type="InterPro" id="IPR000592">
    <property type="entry name" value="Ribosomal_eS27"/>
</dbReference>
<keyword evidence="3" id="KW-0862">Zinc</keyword>
<sequence>MLLARDLLYPSLEKEKKKKKKHKKKQLVQSPHSYFMDVKGPGCYKITTVFNHAQMVFVGAVQQCCCASQQKERPDSQGVLH</sequence>
<dbReference type="GO" id="GO:1990904">
    <property type="term" value="C:ribonucleoprotein complex"/>
    <property type="evidence" value="ECO:0007669"/>
    <property type="project" value="UniProtKB-KW"/>
</dbReference>
<evidence type="ECO:0000313" key="6">
    <source>
        <dbReference type="Ensembl" id="ENSNVIP00000031812.1"/>
    </source>
</evidence>
<reference evidence="6" key="1">
    <citation type="submission" date="2025-08" db="UniProtKB">
        <authorList>
            <consortium name="Ensembl"/>
        </authorList>
    </citation>
    <scope>IDENTIFICATION</scope>
</reference>
<protein>
    <recommendedName>
        <fullName evidence="8">40S ribosomal protein S27-like</fullName>
    </recommendedName>
</protein>
<dbReference type="GeneTree" id="ENSGT00940000164336"/>
<evidence type="ECO:0008006" key="8">
    <source>
        <dbReference type="Google" id="ProtNLM"/>
    </source>
</evidence>
<comment type="similarity">
    <text evidence="2">Belongs to the eukaryotic ribosomal protein eS27 family.</text>
</comment>
<evidence type="ECO:0000313" key="7">
    <source>
        <dbReference type="Proteomes" id="UP000694425"/>
    </source>
</evidence>